<keyword evidence="3" id="KW-1185">Reference proteome</keyword>
<dbReference type="Proteomes" id="UP000269721">
    <property type="component" value="Unassembled WGS sequence"/>
</dbReference>
<proteinExistence type="predicted"/>
<evidence type="ECO:0000313" key="3">
    <source>
        <dbReference type="Proteomes" id="UP000269721"/>
    </source>
</evidence>
<feature type="compositionally biased region" description="Basic and acidic residues" evidence="1">
    <location>
        <begin position="8"/>
        <end position="37"/>
    </location>
</feature>
<protein>
    <submittedName>
        <fullName evidence="2">Uncharacterized protein</fullName>
    </submittedName>
</protein>
<dbReference type="AlphaFoldDB" id="A0A4V1ISM2"/>
<dbReference type="EMBL" id="KZ994031">
    <property type="protein sequence ID" value="RKO94047.1"/>
    <property type="molecule type" value="Genomic_DNA"/>
</dbReference>
<evidence type="ECO:0000313" key="2">
    <source>
        <dbReference type="EMBL" id="RKO94047.1"/>
    </source>
</evidence>
<accession>A0A4V1ISM2</accession>
<sequence>MTILAARMDGRVDPPADIRRDSPSGLERAHPEGRPRADQGVGWDIVMGYFAETAVAGSMGGVVVVFPLIRMTLRSINGAGGVLCCGFESSTDGDLQVVAALVGCVVEGRTVDDRSSVFMMWGLMGVSSSIRCPLDRCYSRQPQLARLVMTLLVVNEYDGFGADLEDDGDDDDVDSVTDDQEVASLISINKMEPPMAVSGLYLIVSAASSQLVAVSGPF</sequence>
<evidence type="ECO:0000256" key="1">
    <source>
        <dbReference type="SAM" id="MobiDB-lite"/>
    </source>
</evidence>
<organism evidence="2 3">
    <name type="scientific">Blyttiomyces helicus</name>
    <dbReference type="NCBI Taxonomy" id="388810"/>
    <lineage>
        <taxon>Eukaryota</taxon>
        <taxon>Fungi</taxon>
        <taxon>Fungi incertae sedis</taxon>
        <taxon>Chytridiomycota</taxon>
        <taxon>Chytridiomycota incertae sedis</taxon>
        <taxon>Chytridiomycetes</taxon>
        <taxon>Chytridiomycetes incertae sedis</taxon>
        <taxon>Blyttiomyces</taxon>
    </lineage>
</organism>
<reference evidence="3" key="1">
    <citation type="journal article" date="2018" name="Nat. Microbiol.">
        <title>Leveraging single-cell genomics to expand the fungal tree of life.</title>
        <authorList>
            <person name="Ahrendt S.R."/>
            <person name="Quandt C.A."/>
            <person name="Ciobanu D."/>
            <person name="Clum A."/>
            <person name="Salamov A."/>
            <person name="Andreopoulos B."/>
            <person name="Cheng J.F."/>
            <person name="Woyke T."/>
            <person name="Pelin A."/>
            <person name="Henrissat B."/>
            <person name="Reynolds N.K."/>
            <person name="Benny G.L."/>
            <person name="Smith M.E."/>
            <person name="James T.Y."/>
            <person name="Grigoriev I.V."/>
        </authorList>
    </citation>
    <scope>NUCLEOTIDE SEQUENCE [LARGE SCALE GENOMIC DNA]</scope>
</reference>
<name>A0A4V1ISM2_9FUNG</name>
<feature type="region of interest" description="Disordered" evidence="1">
    <location>
        <begin position="7"/>
        <end position="37"/>
    </location>
</feature>
<gene>
    <name evidence="2" type="ORF">BDK51DRAFT_44977</name>
</gene>